<dbReference type="PRINTS" id="PR00762">
    <property type="entry name" value="CLCHANNEL"/>
</dbReference>
<keyword evidence="6 11" id="KW-0472">Membrane</keyword>
<dbReference type="Gene3D" id="3.10.580.10">
    <property type="entry name" value="CBS-domain"/>
    <property type="match status" value="1"/>
</dbReference>
<keyword evidence="4 11" id="KW-1133">Transmembrane helix</keyword>
<dbReference type="RefSeq" id="WP_092481703.1">
    <property type="nucleotide sequence ID" value="NZ_FOYM01000002.1"/>
</dbReference>
<dbReference type="EMBL" id="FOYM01000002">
    <property type="protein sequence ID" value="SFQ96554.1"/>
    <property type="molecule type" value="Genomic_DNA"/>
</dbReference>
<evidence type="ECO:0000313" key="14">
    <source>
        <dbReference type="Proteomes" id="UP000199584"/>
    </source>
</evidence>
<evidence type="ECO:0000256" key="11">
    <source>
        <dbReference type="SAM" id="Phobius"/>
    </source>
</evidence>
<dbReference type="PROSITE" id="PS51371">
    <property type="entry name" value="CBS"/>
    <property type="match status" value="2"/>
</dbReference>
<dbReference type="GO" id="GO:0034707">
    <property type="term" value="C:chloride channel complex"/>
    <property type="evidence" value="ECO:0007669"/>
    <property type="project" value="UniProtKB-KW"/>
</dbReference>
<evidence type="ECO:0000256" key="2">
    <source>
        <dbReference type="ARBA" id="ARBA00022448"/>
    </source>
</evidence>
<dbReference type="CDD" id="cd00400">
    <property type="entry name" value="Voltage_gated_ClC"/>
    <property type="match status" value="1"/>
</dbReference>
<keyword evidence="3 11" id="KW-0812">Transmembrane</keyword>
<dbReference type="GO" id="GO:0005254">
    <property type="term" value="F:chloride channel activity"/>
    <property type="evidence" value="ECO:0007669"/>
    <property type="project" value="UniProtKB-KW"/>
</dbReference>
<dbReference type="SMART" id="SM00116">
    <property type="entry name" value="CBS"/>
    <property type="match status" value="2"/>
</dbReference>
<dbReference type="OrthoDB" id="9812438at2"/>
<evidence type="ECO:0000256" key="3">
    <source>
        <dbReference type="ARBA" id="ARBA00022692"/>
    </source>
</evidence>
<keyword evidence="2" id="KW-0813">Transport</keyword>
<evidence type="ECO:0000256" key="6">
    <source>
        <dbReference type="ARBA" id="ARBA00023136"/>
    </source>
</evidence>
<evidence type="ECO:0000256" key="7">
    <source>
        <dbReference type="ARBA" id="ARBA00023173"/>
    </source>
</evidence>
<dbReference type="PANTHER" id="PTHR43427">
    <property type="entry name" value="CHLORIDE CHANNEL PROTEIN CLC-E"/>
    <property type="match status" value="1"/>
</dbReference>
<evidence type="ECO:0000256" key="9">
    <source>
        <dbReference type="ARBA" id="ARBA00023303"/>
    </source>
</evidence>
<dbReference type="InterPro" id="IPR000644">
    <property type="entry name" value="CBS_dom"/>
</dbReference>
<keyword evidence="14" id="KW-1185">Reference proteome</keyword>
<keyword evidence="8" id="KW-0868">Chloride</keyword>
<keyword evidence="5" id="KW-0406">Ion transport</keyword>
<evidence type="ECO:0000256" key="5">
    <source>
        <dbReference type="ARBA" id="ARBA00023065"/>
    </source>
</evidence>
<dbReference type="InterPro" id="IPR046342">
    <property type="entry name" value="CBS_dom_sf"/>
</dbReference>
<dbReference type="FunFam" id="1.10.3080.10:FF:000018">
    <property type="entry name" value="Chloride transporter, ClC family"/>
    <property type="match status" value="1"/>
</dbReference>
<evidence type="ECO:0000256" key="4">
    <source>
        <dbReference type="ARBA" id="ARBA00022989"/>
    </source>
</evidence>
<evidence type="ECO:0000313" key="13">
    <source>
        <dbReference type="EMBL" id="SFQ96554.1"/>
    </source>
</evidence>
<gene>
    <name evidence="13" type="ORF">SAMN05660706_10221</name>
</gene>
<dbReference type="PANTHER" id="PTHR43427:SF6">
    <property type="entry name" value="CHLORIDE CHANNEL PROTEIN CLC-E"/>
    <property type="match status" value="1"/>
</dbReference>
<feature type="transmembrane region" description="Helical" evidence="11">
    <location>
        <begin position="367"/>
        <end position="393"/>
    </location>
</feature>
<evidence type="ECO:0000259" key="12">
    <source>
        <dbReference type="PROSITE" id="PS51371"/>
    </source>
</evidence>
<dbReference type="SUPFAM" id="SSF81340">
    <property type="entry name" value="Clc chloride channel"/>
    <property type="match status" value="1"/>
</dbReference>
<dbReference type="Pfam" id="PF00571">
    <property type="entry name" value="CBS"/>
    <property type="match status" value="2"/>
</dbReference>
<dbReference type="InterPro" id="IPR014743">
    <property type="entry name" value="Cl-channel_core"/>
</dbReference>
<organism evidence="13 14">
    <name type="scientific">Desulfoscipio geothermicus DSM 3669</name>
    <dbReference type="NCBI Taxonomy" id="1121426"/>
    <lineage>
        <taxon>Bacteria</taxon>
        <taxon>Bacillati</taxon>
        <taxon>Bacillota</taxon>
        <taxon>Clostridia</taxon>
        <taxon>Eubacteriales</taxon>
        <taxon>Desulfallaceae</taxon>
        <taxon>Desulfoscipio</taxon>
    </lineage>
</organism>
<keyword evidence="7" id="KW-0869">Chloride channel</keyword>
<name>A0A1I6CTJ5_9FIRM</name>
<feature type="domain" description="CBS" evidence="12">
    <location>
        <begin position="454"/>
        <end position="511"/>
    </location>
</feature>
<feature type="transmembrane region" description="Helical" evidence="11">
    <location>
        <begin position="309"/>
        <end position="330"/>
    </location>
</feature>
<feature type="transmembrane region" description="Helical" evidence="11">
    <location>
        <begin position="198"/>
        <end position="216"/>
    </location>
</feature>
<comment type="subcellular location">
    <subcellularLocation>
        <location evidence="1">Membrane</location>
        <topology evidence="1">Multi-pass membrane protein</topology>
    </subcellularLocation>
</comment>
<feature type="transmembrane region" description="Helical" evidence="11">
    <location>
        <begin position="399"/>
        <end position="420"/>
    </location>
</feature>
<dbReference type="Proteomes" id="UP000199584">
    <property type="component" value="Unassembled WGS sequence"/>
</dbReference>
<feature type="transmembrane region" description="Helical" evidence="11">
    <location>
        <begin position="236"/>
        <end position="257"/>
    </location>
</feature>
<dbReference type="Gene3D" id="1.10.3080.10">
    <property type="entry name" value="Clc chloride channel"/>
    <property type="match status" value="1"/>
</dbReference>
<dbReference type="InterPro" id="IPR001807">
    <property type="entry name" value="ClC"/>
</dbReference>
<dbReference type="AlphaFoldDB" id="A0A1I6CTJ5"/>
<keyword evidence="9" id="KW-0407">Ion channel</keyword>
<dbReference type="STRING" id="39060.SAMN05660706_10221"/>
<feature type="domain" description="CBS" evidence="12">
    <location>
        <begin position="517"/>
        <end position="576"/>
    </location>
</feature>
<feature type="transmembrane region" description="Helical" evidence="11">
    <location>
        <begin position="65"/>
        <end position="87"/>
    </location>
</feature>
<feature type="transmembrane region" description="Helical" evidence="11">
    <location>
        <begin position="21"/>
        <end position="45"/>
    </location>
</feature>
<proteinExistence type="predicted"/>
<feature type="transmembrane region" description="Helical" evidence="11">
    <location>
        <begin position="161"/>
        <end position="186"/>
    </location>
</feature>
<reference evidence="14" key="1">
    <citation type="submission" date="2016-10" db="EMBL/GenBank/DDBJ databases">
        <authorList>
            <person name="Varghese N."/>
            <person name="Submissions S."/>
        </authorList>
    </citation>
    <scope>NUCLEOTIDE SEQUENCE [LARGE SCALE GENOMIC DNA]</scope>
    <source>
        <strain evidence="14">DSM 3669</strain>
    </source>
</reference>
<accession>A0A1I6CTJ5</accession>
<dbReference type="SUPFAM" id="SSF54631">
    <property type="entry name" value="CBS-domain pair"/>
    <property type="match status" value="1"/>
</dbReference>
<evidence type="ECO:0000256" key="1">
    <source>
        <dbReference type="ARBA" id="ARBA00004141"/>
    </source>
</evidence>
<evidence type="ECO:0000256" key="10">
    <source>
        <dbReference type="PROSITE-ProRule" id="PRU00703"/>
    </source>
</evidence>
<dbReference type="InterPro" id="IPR050368">
    <property type="entry name" value="ClC-type_chloride_channel"/>
</dbReference>
<evidence type="ECO:0000256" key="8">
    <source>
        <dbReference type="ARBA" id="ARBA00023214"/>
    </source>
</evidence>
<dbReference type="Pfam" id="PF00654">
    <property type="entry name" value="Voltage_CLC"/>
    <property type="match status" value="1"/>
</dbReference>
<feature type="transmembrane region" description="Helical" evidence="11">
    <location>
        <begin position="336"/>
        <end position="355"/>
    </location>
</feature>
<sequence>MVSTNKELRKSGNSNKLYEQFYRVALALVIGILTGLGAVAFRKLISFFHNGFFDHGGQLLSFLGQYYVIIIPMAGGLIVGPLTYFFAREAKGHGVPEVMAAVAVRGGRIRPRIVLVKALASAVCIGSGGSVGREGPIVQIGSAIGSTVGQVFKVSTRKMRALVACGAAGGIAATFNAPIGGVLFALEIILGDFTGDHLMLVIISSVTSAVISRIMLGNDPAFIVPAYPLSHPVELLLYALLGVVCGIFAVVYIRVLYKSEDIFDSIKIIPEYLKPVLGGFLIGAIGLKFPQIFGVGYESIEMAITGNMIFSITAALVLLKLLATSITIGSGGSGGVFAPGLFMGSMLGASMGYVFHYLFPNIAITPAAYALVGMGSVFAGSAHAPITAIIMLFEMSNDYHIILPLMIACVISSVVAKTVYHNNIYVVKLVRRGLDIEAARRPDVLKNVLVKDVMTSRIETIPCKFTIKEARKLVHGSPHRGFPVVTEDGYICGIVTSNELERAFTEGDIDKQVNELAVHHLVTVTPYEPISVAARRMVEYDIGRLPVVDPDNAEKIIGLLSRTDIISAYSKGLLQEDNLEESFVSKHITDIETLKG</sequence>
<keyword evidence="10" id="KW-0129">CBS domain</keyword>
<protein>
    <submittedName>
        <fullName evidence="13">Chloride channel protein, CIC family</fullName>
    </submittedName>
</protein>
<feature type="transmembrane region" description="Helical" evidence="11">
    <location>
        <begin position="277"/>
        <end position="297"/>
    </location>
</feature>